<comment type="caution">
    <text evidence="3">The sequence shown here is derived from an EMBL/GenBank/DDBJ whole genome shotgun (WGS) entry which is preliminary data.</text>
</comment>
<protein>
    <submittedName>
        <fullName evidence="3">Putative transcription regulator SAP family</fullName>
    </submittedName>
</protein>
<feature type="compositionally biased region" description="Polar residues" evidence="2">
    <location>
        <begin position="828"/>
        <end position="847"/>
    </location>
</feature>
<feature type="region of interest" description="Disordered" evidence="2">
    <location>
        <begin position="1303"/>
        <end position="1344"/>
    </location>
</feature>
<sequence>MDFYAMKRKELQALCKKHGIRANMKNTEMAERLTLLLKEDENSITEVKQVEKQLEATEMVIDSVESQKVKKVKFSPDNETFYFVATDKDSDSDCEYKPKKRGGRRKSMGKKVLEKKEVLDVVENAREVEVVEIKDTPVRVTRSRKQLQPSGAVESVFSPGHGQKEVIIGAENVDGKGIKPVKVQKECKAVVLHGGKEVARDEARKRTRNENSEGASQVVPSDVLLPKHPLRRSRRKTTLFSSVTGAEKELGICEAVEIVKLPREPVTRKSSSAAKSGRKSSRNACKKVPAETCDDIIATAVEMDRLVQEFQEPSLLEESSVVVYESLDRSPVLQMGKELERDVIRKRPRNKDFGGNPEVEPGLENLLPPKARSRRSNSKTALLTESMPAENNSPLEEPKIDVGLEIQEPAGNENETDSCFNKAVEKSRKKRKGSSKKTESATKDQPVSLAASTVYSDIEKATDILAHLNGNRVVEFVNFQGTSMLHKEQNDEQPIINHIKSVAVEDAIFSNSTVGVMDDPCLSFNRKDTDQENTVEQNPVASPGNLCSVVVSPNACVRDVHSFTYRSECEGQTSNLLDLNEGSESEESLIVKSISRRGGVLDDQLANGVIASVSEDQKSIDNIVMVQVDMDSKKPAEAAAETVGEMHAGSTVPSDTTPIDSSLVKQVGNEFQAHCVGGININHIGTNFSSTCVSEVPDETTSSWNEEILCNHDSTKEVMPADNESAKALDSAQMIPIVTEEILHQAIERNSNFDESVLLDSHNTDDQVAEVKFPEISDVTEDIEEKYENESSYGERTEEVVPADNESVEELDIAQTLPTGIDEVNGGTEKSSNLDESALPDSNNTDGQVAEDKFSNESIVNGSEEIKDKCEHESSVGDRSPITLAERIMDTFESGTIPVVLKSDGDAQNSSSCGVSCSNDEYEQGNKLKAQGIHLCEEVEGLLHGSKYQNLSFDGKIVVNDHIVAPTMNSNLECAMDAVEVENERKSLKGLDIVVSVESEGVVRTSQSALPLDCMNTGDSDLHREGKASFATDEQTYKDENASISDNIRTLGGGIENRMMGSKADMEDYVTYRENNNIGNCLTEGDRYCSKGDKNNQKEKENVDEDLAFQEDEENKEGACKVEEMLDAMPDLSMDKNATSKEHSQELLDIQKGVAEQDVGENSDGQVEVKHSENAIDAGDGKDILEKCDQRAEESILEDNERLKEQDIVSVMIQEYVDGEKERNGYLEVKNPNVSIHEESFSEIVTDQMANEVIEFESQDKVNFGSPDNCKQISSEVEKCVSAASSDSISRDDKTAEGIASAWKMGEDSSSKDIRGGESLSFSISSDGHRHNNDAADITGPGGMEVSKENNVDGTKMVEQKLIGGSLLEARSMSDVKSFSDVSWNRLECDLGYSLHDAVVSCKDPERKNMHMLVGDNASTDGFGMLESVSGEKVDEGLDTGIYGSEDTLNSKETEEILDLHNIGTVATCSADSTEPSMLKPEMGVDSPFSASNYENKALELEAASPILNGFGMKGLFKDDQTSGLKKADSTEPSMLKSEMGVDSPVSASNYENKALELEAASPILTSFGMKRLSTDDQTAGLEKSGLEMSKGNSKSEHIEDVNNLKESIDNSQVVEELHHQENKVIREVVESKSAQEMYNHCLTGSAIMDTNVHIPSFWDESTEVEPCLDNACAKPQTCNAAAIASEFNVSSSFGDLCDLKEFSKADSESAKEKVATDDCLGDQPSENLRVSEDLEAHTMIGNVMVINQEEDGNSLLSFGYVGANTVSPEKVVGCLENMAAGIEVSNLRLNEAPSSKDSTFDEQSKCNLCDDVLVDGSRDNNAVADKVSTGSTEAIIGIKNVGDGIKSVEKTPQPLEGDHLLEERDSSYGKSFSDISHSRNEGGVFKKRHLSVQEGRGLKAGRVSGLKFEGVNAGIDGFADPPATASRHEIKALENVASPVANSLGMDWLFGDNDEVKKSDAEMSNTNSTSEDVKNGNGGVAIPQVGAGELGEHKHQPIEVGKLKSTQVLGIHCRPCSPVTEISSHAKLDSFREKALEANLERSISVSTAHGRKKNRDIFIPRTPKNLINESDMKENFNARKSEPVTNISSVKPLHGRRALEDLQNK</sequence>
<feature type="compositionally biased region" description="Basic and acidic residues" evidence="2">
    <location>
        <begin position="1167"/>
        <end position="1182"/>
    </location>
</feature>
<feature type="compositionally biased region" description="Basic and acidic residues" evidence="2">
    <location>
        <begin position="1305"/>
        <end position="1316"/>
    </location>
</feature>
<gene>
    <name evidence="3" type="ORF">RchiOBHm_Chr6g0274911</name>
</gene>
<evidence type="ECO:0000313" key="3">
    <source>
        <dbReference type="EMBL" id="PRQ24665.1"/>
    </source>
</evidence>
<dbReference type="Gramene" id="PRQ24665">
    <property type="protein sequence ID" value="PRQ24665"/>
    <property type="gene ID" value="RchiOBHm_Chr6g0274911"/>
</dbReference>
<feature type="compositionally biased region" description="Basic and acidic residues" evidence="2">
    <location>
        <begin position="1521"/>
        <end position="1530"/>
    </location>
</feature>
<feature type="region of interest" description="Disordered" evidence="2">
    <location>
        <begin position="2079"/>
        <end position="2107"/>
    </location>
</feature>
<proteinExistence type="predicted"/>
<feature type="compositionally biased region" description="Basic and acidic residues" evidence="2">
    <location>
        <begin position="195"/>
        <end position="211"/>
    </location>
</feature>
<evidence type="ECO:0000256" key="2">
    <source>
        <dbReference type="SAM" id="MobiDB-lite"/>
    </source>
</evidence>
<evidence type="ECO:0000256" key="1">
    <source>
        <dbReference type="SAM" id="Coils"/>
    </source>
</evidence>
<feature type="compositionally biased region" description="Basic residues" evidence="2">
    <location>
        <begin position="276"/>
        <end position="285"/>
    </location>
</feature>
<keyword evidence="1" id="KW-0175">Coiled coil</keyword>
<feature type="compositionally biased region" description="Basic and acidic residues" evidence="2">
    <location>
        <begin position="1084"/>
        <end position="1101"/>
    </location>
</feature>
<feature type="region of interest" description="Disordered" evidence="2">
    <location>
        <begin position="817"/>
        <end position="850"/>
    </location>
</feature>
<feature type="region of interest" description="Disordered" evidence="2">
    <location>
        <begin position="344"/>
        <end position="446"/>
    </location>
</feature>
<keyword evidence="4" id="KW-1185">Reference proteome</keyword>
<feature type="region of interest" description="Disordered" evidence="2">
    <location>
        <begin position="265"/>
        <end position="286"/>
    </location>
</feature>
<feature type="region of interest" description="Disordered" evidence="2">
    <location>
        <begin position="1154"/>
        <end position="1182"/>
    </location>
</feature>
<dbReference type="STRING" id="74649.A0A2P6PRV2"/>
<name>A0A2P6PRV2_ROSCH</name>
<feature type="compositionally biased region" description="Acidic residues" evidence="2">
    <location>
        <begin position="1102"/>
        <end position="1115"/>
    </location>
</feature>
<feature type="region of interest" description="Disordered" evidence="2">
    <location>
        <begin position="195"/>
        <end position="225"/>
    </location>
</feature>
<feature type="region of interest" description="Disordered" evidence="2">
    <location>
        <begin position="1084"/>
        <end position="1118"/>
    </location>
</feature>
<evidence type="ECO:0000313" key="4">
    <source>
        <dbReference type="Proteomes" id="UP000238479"/>
    </source>
</evidence>
<dbReference type="Proteomes" id="UP000238479">
    <property type="component" value="Chromosome 6"/>
</dbReference>
<accession>A0A2P6PRV2</accession>
<feature type="compositionally biased region" description="Polar residues" evidence="2">
    <location>
        <begin position="378"/>
        <end position="394"/>
    </location>
</feature>
<feature type="coiled-coil region" evidence="1">
    <location>
        <begin position="37"/>
        <end position="67"/>
    </location>
</feature>
<organism evidence="3 4">
    <name type="scientific">Rosa chinensis</name>
    <name type="common">China rose</name>
    <dbReference type="NCBI Taxonomy" id="74649"/>
    <lineage>
        <taxon>Eukaryota</taxon>
        <taxon>Viridiplantae</taxon>
        <taxon>Streptophyta</taxon>
        <taxon>Embryophyta</taxon>
        <taxon>Tracheophyta</taxon>
        <taxon>Spermatophyta</taxon>
        <taxon>Magnoliopsida</taxon>
        <taxon>eudicotyledons</taxon>
        <taxon>Gunneridae</taxon>
        <taxon>Pentapetalae</taxon>
        <taxon>rosids</taxon>
        <taxon>fabids</taxon>
        <taxon>Rosales</taxon>
        <taxon>Rosaceae</taxon>
        <taxon>Rosoideae</taxon>
        <taxon>Rosoideae incertae sedis</taxon>
        <taxon>Rosa</taxon>
    </lineage>
</organism>
<reference evidence="3 4" key="1">
    <citation type="journal article" date="2018" name="Nat. Genet.">
        <title>The Rosa genome provides new insights in the design of modern roses.</title>
        <authorList>
            <person name="Bendahmane M."/>
        </authorList>
    </citation>
    <scope>NUCLEOTIDE SEQUENCE [LARGE SCALE GENOMIC DNA]</scope>
    <source>
        <strain evidence="4">cv. Old Blush</strain>
    </source>
</reference>
<feature type="region of interest" description="Disordered" evidence="2">
    <location>
        <begin position="1577"/>
        <end position="1597"/>
    </location>
</feature>
<dbReference type="EMBL" id="PDCK01000044">
    <property type="protein sequence ID" value="PRQ24665.1"/>
    <property type="molecule type" value="Genomic_DNA"/>
</dbReference>
<feature type="region of interest" description="Disordered" evidence="2">
    <location>
        <begin position="1521"/>
        <end position="1545"/>
    </location>
</feature>